<dbReference type="InterPro" id="IPR006076">
    <property type="entry name" value="FAD-dep_OxRdtase"/>
</dbReference>
<dbReference type="InterPro" id="IPR052745">
    <property type="entry name" value="G3P_Oxidase/Oxidoreductase"/>
</dbReference>
<dbReference type="Gene3D" id="3.30.9.10">
    <property type="entry name" value="D-Amino Acid Oxidase, subunit A, domain 2"/>
    <property type="match status" value="1"/>
</dbReference>
<feature type="domain" description="FAD dependent oxidoreductase" evidence="1">
    <location>
        <begin position="3"/>
        <end position="351"/>
    </location>
</feature>
<dbReference type="InterPro" id="IPR041854">
    <property type="entry name" value="BFD-like_2Fe2S-bd_dom_sf"/>
</dbReference>
<accession>A0A6A7K8Z5</accession>
<evidence type="ECO:0000259" key="1">
    <source>
        <dbReference type="Pfam" id="PF01266"/>
    </source>
</evidence>
<dbReference type="Pfam" id="PF04324">
    <property type="entry name" value="Fer2_BFD"/>
    <property type="match status" value="1"/>
</dbReference>
<evidence type="ECO:0000259" key="2">
    <source>
        <dbReference type="Pfam" id="PF04324"/>
    </source>
</evidence>
<dbReference type="Gene3D" id="3.50.50.60">
    <property type="entry name" value="FAD/NAD(P)-binding domain"/>
    <property type="match status" value="1"/>
</dbReference>
<protein>
    <submittedName>
        <fullName evidence="3">FAD-dependent oxidoreductase</fullName>
    </submittedName>
</protein>
<proteinExistence type="predicted"/>
<evidence type="ECO:0000313" key="4">
    <source>
        <dbReference type="Proteomes" id="UP000440004"/>
    </source>
</evidence>
<dbReference type="Gene3D" id="1.10.10.1100">
    <property type="entry name" value="BFD-like [2Fe-2S]-binding domain"/>
    <property type="match status" value="1"/>
</dbReference>
<evidence type="ECO:0000313" key="3">
    <source>
        <dbReference type="EMBL" id="MPW25894.1"/>
    </source>
</evidence>
<dbReference type="SUPFAM" id="SSF54373">
    <property type="entry name" value="FAD-linked reductases, C-terminal domain"/>
    <property type="match status" value="1"/>
</dbReference>
<reference evidence="3 4" key="1">
    <citation type="submission" date="2019-10" db="EMBL/GenBank/DDBJ databases">
        <title>Alkalibaculum tamaniensis sp.nov., a new alkaliphilic acetogen, isolated on methoxylated aromatics from a mud volcano.</title>
        <authorList>
            <person name="Khomyakova M.A."/>
            <person name="Merkel A.Y."/>
            <person name="Bonch-Osmolovskaya E.A."/>
            <person name="Slobodkin A.I."/>
        </authorList>
    </citation>
    <scope>NUCLEOTIDE SEQUENCE [LARGE SCALE GENOMIC DNA]</scope>
    <source>
        <strain evidence="3 4">M08DMB</strain>
    </source>
</reference>
<dbReference type="Proteomes" id="UP000440004">
    <property type="component" value="Unassembled WGS sequence"/>
</dbReference>
<comment type="caution">
    <text evidence="3">The sequence shown here is derived from an EMBL/GenBank/DDBJ whole genome shotgun (WGS) entry which is preliminary data.</text>
</comment>
<name>A0A6A7K8Z5_9FIRM</name>
<dbReference type="RefSeq" id="WP_152803821.1">
    <property type="nucleotide sequence ID" value="NZ_WHNX01000012.1"/>
</dbReference>
<gene>
    <name evidence="3" type="ORF">GC105_08835</name>
</gene>
<dbReference type="InterPro" id="IPR036188">
    <property type="entry name" value="FAD/NAD-bd_sf"/>
</dbReference>
<dbReference type="PANTHER" id="PTHR42720">
    <property type="entry name" value="GLYCEROL-3-PHOSPHATE DEHYDROGENASE"/>
    <property type="match status" value="1"/>
</dbReference>
<sequence>MVDVAIIGAGVVGCSIARELSKYSITVSVIEKDSDVSNGTSKANSGIVHGGYDSKFGTLKGSLCVQGNSMFKDLNDQLHFGFNKCGSFVLAFSSDDMVELHHLYENGKKNGIKNLEIVDREFVLKKEPNINQEVVGALYCADAGVISPWEYAIAMAENAALNGVSFLLNNKVTSIAKKENHFTIQTDKNTINTRYIINCAGLYSDEISNMVGVNRFKIRPRKGEYILFDKEYSGLTNSILFQTPNNGSKGVLVTPTYHGNMMIGPNAEYICDKEDTSTTSQGLATLQHKVQKTLKSIDYSKAITQFSGLRAATDTYDFIIEESQVKQFINVGAIDSPGLTSSPAIAVMVSKLLLNAGLKLKKDHTFNPNLTPIIKVNELNIHDKNKLIKKDPRYGRVICRCESMTQGEIVEALHRPIPATTLDAVKRRARAGAGRCQGGFCSPRVMEIINEELDLPVLDINKSEDKSNILIDKTKKSMEVHL</sequence>
<dbReference type="PANTHER" id="PTHR42720:SF1">
    <property type="entry name" value="GLYCEROL 3-PHOSPHATE OXIDASE"/>
    <property type="match status" value="1"/>
</dbReference>
<dbReference type="Pfam" id="PF01266">
    <property type="entry name" value="DAO"/>
    <property type="match status" value="1"/>
</dbReference>
<dbReference type="EMBL" id="WHNX01000012">
    <property type="protein sequence ID" value="MPW25894.1"/>
    <property type="molecule type" value="Genomic_DNA"/>
</dbReference>
<organism evidence="3 4">
    <name type="scientific">Alkalibaculum sporogenes</name>
    <dbReference type="NCBI Taxonomy" id="2655001"/>
    <lineage>
        <taxon>Bacteria</taxon>
        <taxon>Bacillati</taxon>
        <taxon>Bacillota</taxon>
        <taxon>Clostridia</taxon>
        <taxon>Eubacteriales</taxon>
        <taxon>Eubacteriaceae</taxon>
        <taxon>Alkalibaculum</taxon>
    </lineage>
</organism>
<dbReference type="AlphaFoldDB" id="A0A6A7K8Z5"/>
<dbReference type="InterPro" id="IPR007419">
    <property type="entry name" value="BFD-like_2Fe2S-bd_dom"/>
</dbReference>
<feature type="domain" description="BFD-like [2Fe-2S]-binding" evidence="2">
    <location>
        <begin position="397"/>
        <end position="451"/>
    </location>
</feature>
<dbReference type="CDD" id="cd19946">
    <property type="entry name" value="GlpA-like_Fer2_BFD-like"/>
    <property type="match status" value="1"/>
</dbReference>
<dbReference type="SUPFAM" id="SSF51905">
    <property type="entry name" value="FAD/NAD(P)-binding domain"/>
    <property type="match status" value="1"/>
</dbReference>
<keyword evidence="4" id="KW-1185">Reference proteome</keyword>